<feature type="transmembrane region" description="Helical" evidence="3">
    <location>
        <begin position="260"/>
        <end position="284"/>
    </location>
</feature>
<evidence type="ECO:0000313" key="6">
    <source>
        <dbReference type="Proteomes" id="UP001496627"/>
    </source>
</evidence>
<sequence>MANPNADAHFTVINGIKSSLVQHGLMNSGNLREKLRAAFLLLLMLAYFNAGSTNAADSSGIRSSCLASGSMSEDVMTIARKAERWSCADPKFSIDAERVLLRFDISPNDVLPRYLLSRRSALEVVHLLAIDHDGAVRRSSIPGTALASSMAGGYFKASLPDVTDATRQIIAAIDLPSHEMTLERAYLAPTDATDGDMRWLLILAGLAGMLVTPMILNTAFYRALREPFVLWHSALTFSLLMTILVSSSLSVMLFNPPAMTLSWMTTLIFGMTVGAGTMFTYSFIEPGLMHPLLRRLLPYCAAWAVFLSAFHAAFPFVARPIQSSAYTAAFAPVLVVFILSMFDSLRRGSRAAKFQAVGYSPMVLVGLIRLVTGVAPWLYSVDAMFLFYVGCMCEVFFTTLGVADRFVSMKRERDRARNEADLLERLSETDPLTGLLNRRAIERQFEQLRNEGFATLAILDIDHFKAINDIHGHTVGDAVLKAVANVLQAAPSVRAFRLGGEEFLLLLRGDDADGQAEIRRQAIPTIVANTVSGLGRPVTASMGVTDLFGNEGFAKPYERADKLLYEAKTAGRNRTRRAVKAAPTPEVFSRDRAIIA</sequence>
<keyword evidence="6" id="KW-1185">Reference proteome</keyword>
<feature type="transmembrane region" description="Helical" evidence="3">
    <location>
        <begin position="357"/>
        <end position="379"/>
    </location>
</feature>
<feature type="transmembrane region" description="Helical" evidence="3">
    <location>
        <begin position="324"/>
        <end position="345"/>
    </location>
</feature>
<dbReference type="InterPro" id="IPR000160">
    <property type="entry name" value="GGDEF_dom"/>
</dbReference>
<protein>
    <recommendedName>
        <fullName evidence="1">diguanylate cyclase</fullName>
        <ecNumber evidence="1">2.7.7.65</ecNumber>
    </recommendedName>
</protein>
<dbReference type="PANTHER" id="PTHR45138">
    <property type="entry name" value="REGULATORY COMPONENTS OF SENSORY TRANSDUCTION SYSTEM"/>
    <property type="match status" value="1"/>
</dbReference>
<dbReference type="PROSITE" id="PS50887">
    <property type="entry name" value="GGDEF"/>
    <property type="match status" value="1"/>
</dbReference>
<dbReference type="Pfam" id="PF07695">
    <property type="entry name" value="7TMR-DISM_7TM"/>
    <property type="match status" value="1"/>
</dbReference>
<dbReference type="SMART" id="SM00267">
    <property type="entry name" value="GGDEF"/>
    <property type="match status" value="1"/>
</dbReference>
<reference evidence="5 6" key="1">
    <citation type="submission" date="2024-05" db="EMBL/GenBank/DDBJ databases">
        <title>Neorhizobium sp. Rsf11, a plant growth promoting and heavy metal resistant PAH-degrader.</title>
        <authorList>
            <person name="Golubev S.N."/>
            <person name="Muratova A.Y."/>
            <person name="Markelova M.I."/>
        </authorList>
    </citation>
    <scope>NUCLEOTIDE SEQUENCE [LARGE SCALE GENOMIC DNA]</scope>
    <source>
        <strain evidence="5 6">Rsf11</strain>
    </source>
</reference>
<dbReference type="NCBIfam" id="TIGR00254">
    <property type="entry name" value="GGDEF"/>
    <property type="match status" value="1"/>
</dbReference>
<dbReference type="Pfam" id="PF00990">
    <property type="entry name" value="GGDEF"/>
    <property type="match status" value="1"/>
</dbReference>
<proteinExistence type="predicted"/>
<feature type="transmembrane region" description="Helical" evidence="3">
    <location>
        <begin position="385"/>
        <end position="407"/>
    </location>
</feature>
<comment type="catalytic activity">
    <reaction evidence="2">
        <text>2 GTP = 3',3'-c-di-GMP + 2 diphosphate</text>
        <dbReference type="Rhea" id="RHEA:24898"/>
        <dbReference type="ChEBI" id="CHEBI:33019"/>
        <dbReference type="ChEBI" id="CHEBI:37565"/>
        <dbReference type="ChEBI" id="CHEBI:58805"/>
        <dbReference type="EC" id="2.7.7.65"/>
    </reaction>
</comment>
<keyword evidence="3" id="KW-0472">Membrane</keyword>
<keyword evidence="5" id="KW-0548">Nucleotidyltransferase</keyword>
<feature type="transmembrane region" description="Helical" evidence="3">
    <location>
        <begin position="197"/>
        <end position="216"/>
    </location>
</feature>
<dbReference type="InterPro" id="IPR043128">
    <property type="entry name" value="Rev_trsase/Diguanyl_cyclase"/>
</dbReference>
<keyword evidence="3" id="KW-0812">Transmembrane</keyword>
<dbReference type="CDD" id="cd01949">
    <property type="entry name" value="GGDEF"/>
    <property type="match status" value="1"/>
</dbReference>
<gene>
    <name evidence="5" type="ORF">ABK249_15460</name>
</gene>
<evidence type="ECO:0000256" key="1">
    <source>
        <dbReference type="ARBA" id="ARBA00012528"/>
    </source>
</evidence>
<dbReference type="EC" id="2.7.7.65" evidence="1"/>
<dbReference type="PANTHER" id="PTHR45138:SF9">
    <property type="entry name" value="DIGUANYLATE CYCLASE DGCM-RELATED"/>
    <property type="match status" value="1"/>
</dbReference>
<evidence type="ECO:0000259" key="4">
    <source>
        <dbReference type="PROSITE" id="PS50887"/>
    </source>
</evidence>
<keyword evidence="3" id="KW-1133">Transmembrane helix</keyword>
<feature type="domain" description="GGDEF" evidence="4">
    <location>
        <begin position="452"/>
        <end position="580"/>
    </location>
</feature>
<feature type="transmembrane region" description="Helical" evidence="3">
    <location>
        <begin position="228"/>
        <end position="254"/>
    </location>
</feature>
<dbReference type="GO" id="GO:0052621">
    <property type="term" value="F:diguanylate cyclase activity"/>
    <property type="evidence" value="ECO:0007669"/>
    <property type="project" value="UniProtKB-EC"/>
</dbReference>
<dbReference type="InterPro" id="IPR029787">
    <property type="entry name" value="Nucleotide_cyclase"/>
</dbReference>
<dbReference type="Gene3D" id="3.30.70.270">
    <property type="match status" value="1"/>
</dbReference>
<dbReference type="InterPro" id="IPR011623">
    <property type="entry name" value="7TMR_DISM_rcpt_extracell_dom1"/>
</dbReference>
<comment type="caution">
    <text evidence="5">The sequence shown here is derived from an EMBL/GenBank/DDBJ whole genome shotgun (WGS) entry which is preliminary data.</text>
</comment>
<name>A0ABV0M387_9HYPH</name>
<dbReference type="EMBL" id="JBEAAL010000010">
    <property type="protein sequence ID" value="MEQ1406328.1"/>
    <property type="molecule type" value="Genomic_DNA"/>
</dbReference>
<dbReference type="Proteomes" id="UP001496627">
    <property type="component" value="Unassembled WGS sequence"/>
</dbReference>
<evidence type="ECO:0000256" key="2">
    <source>
        <dbReference type="ARBA" id="ARBA00034247"/>
    </source>
</evidence>
<accession>A0ABV0M387</accession>
<feature type="transmembrane region" description="Helical" evidence="3">
    <location>
        <begin position="296"/>
        <end position="318"/>
    </location>
</feature>
<organism evidence="5 6">
    <name type="scientific">Neorhizobium phenanthreniclasticum</name>
    <dbReference type="NCBI Taxonomy" id="3157917"/>
    <lineage>
        <taxon>Bacteria</taxon>
        <taxon>Pseudomonadati</taxon>
        <taxon>Pseudomonadota</taxon>
        <taxon>Alphaproteobacteria</taxon>
        <taxon>Hyphomicrobiales</taxon>
        <taxon>Rhizobiaceae</taxon>
        <taxon>Rhizobium/Agrobacterium group</taxon>
        <taxon>Neorhizobium</taxon>
    </lineage>
</organism>
<keyword evidence="5" id="KW-0808">Transferase</keyword>
<evidence type="ECO:0000256" key="3">
    <source>
        <dbReference type="SAM" id="Phobius"/>
    </source>
</evidence>
<evidence type="ECO:0000313" key="5">
    <source>
        <dbReference type="EMBL" id="MEQ1406328.1"/>
    </source>
</evidence>
<dbReference type="SUPFAM" id="SSF55073">
    <property type="entry name" value="Nucleotide cyclase"/>
    <property type="match status" value="1"/>
</dbReference>
<dbReference type="InterPro" id="IPR050469">
    <property type="entry name" value="Diguanylate_Cyclase"/>
</dbReference>